<dbReference type="RefSeq" id="WP_039631253.1">
    <property type="nucleotide sequence ID" value="NZ_AYSO01000014.1"/>
</dbReference>
<evidence type="ECO:0000313" key="2">
    <source>
        <dbReference type="Proteomes" id="UP000031366"/>
    </source>
</evidence>
<keyword evidence="2" id="KW-1185">Reference proteome</keyword>
<proteinExistence type="predicted"/>
<dbReference type="AlphaFoldDB" id="A0A0C1R2H3"/>
<protein>
    <submittedName>
        <fullName evidence="1">Uncharacterized protein</fullName>
    </submittedName>
</protein>
<sequence length="171" mass="20419">MNSEVNIDEIINKAVKEAIREYDKEKMVERKDKRFHNTRLLLKHYNDLKNHIKNAIDDINQIRDESDYLDILDDVDELYILSIKRSKTKTLIMLSHIDMALEMLKNKQEKLCSLEKYLALEKYYKDEKSYEDVAEELNCSVITAKRWVKEMTNELSIFLFGIEGMKFDMIQ</sequence>
<comment type="caution">
    <text evidence="1">The sequence shown here is derived from an EMBL/GenBank/DDBJ whole genome shotgun (WGS) entry which is preliminary data.</text>
</comment>
<evidence type="ECO:0000313" key="1">
    <source>
        <dbReference type="EMBL" id="KIE47687.1"/>
    </source>
</evidence>
<dbReference type="Proteomes" id="UP000031366">
    <property type="component" value="Unassembled WGS sequence"/>
</dbReference>
<accession>A0A0C1R2H3</accession>
<dbReference type="EMBL" id="AYSO01000014">
    <property type="protein sequence ID" value="KIE47687.1"/>
    <property type="molecule type" value="Genomic_DNA"/>
</dbReference>
<gene>
    <name evidence="1" type="ORF">U732_2920</name>
</gene>
<name>A0A0C1R2H3_9CLOT</name>
<reference evidence="1 2" key="1">
    <citation type="journal article" date="2015" name="Infect. Genet. Evol.">
        <title>Genomic sequences of six botulinum neurotoxin-producing strains representing three clostridial species illustrate the mobility and diversity of botulinum neurotoxin genes.</title>
        <authorList>
            <person name="Smith T.J."/>
            <person name="Hill K.K."/>
            <person name="Xie G."/>
            <person name="Foley B.T."/>
            <person name="Williamson C.H."/>
            <person name="Foster J.T."/>
            <person name="Johnson S.L."/>
            <person name="Chertkov O."/>
            <person name="Teshima H."/>
            <person name="Gibbons H.S."/>
            <person name="Johnsky L.A."/>
            <person name="Karavis M.A."/>
            <person name="Smith L.A."/>
        </authorList>
    </citation>
    <scope>NUCLEOTIDE SEQUENCE [LARGE SCALE GENOMIC DNA]</scope>
    <source>
        <strain evidence="1 2">CDC 2741</strain>
    </source>
</reference>
<organism evidence="1 2">
    <name type="scientific">Clostridium argentinense CDC 2741</name>
    <dbReference type="NCBI Taxonomy" id="1418104"/>
    <lineage>
        <taxon>Bacteria</taxon>
        <taxon>Bacillati</taxon>
        <taxon>Bacillota</taxon>
        <taxon>Clostridia</taxon>
        <taxon>Eubacteriales</taxon>
        <taxon>Clostridiaceae</taxon>
        <taxon>Clostridium</taxon>
    </lineage>
</organism>